<organism evidence="1 2">
    <name type="scientific">Cymbomonas tetramitiformis</name>
    <dbReference type="NCBI Taxonomy" id="36881"/>
    <lineage>
        <taxon>Eukaryota</taxon>
        <taxon>Viridiplantae</taxon>
        <taxon>Chlorophyta</taxon>
        <taxon>Pyramimonadophyceae</taxon>
        <taxon>Pyramimonadales</taxon>
        <taxon>Pyramimonadaceae</taxon>
        <taxon>Cymbomonas</taxon>
    </lineage>
</organism>
<evidence type="ECO:0000313" key="2">
    <source>
        <dbReference type="Proteomes" id="UP001190700"/>
    </source>
</evidence>
<keyword evidence="2" id="KW-1185">Reference proteome</keyword>
<proteinExistence type="predicted"/>
<gene>
    <name evidence="1" type="ORF">CYMTET_20893</name>
</gene>
<dbReference type="EMBL" id="LGRX02010233">
    <property type="protein sequence ID" value="KAK3270721.1"/>
    <property type="molecule type" value="Genomic_DNA"/>
</dbReference>
<accession>A0AAE0L3F3</accession>
<dbReference type="AlphaFoldDB" id="A0AAE0L3F3"/>
<comment type="caution">
    <text evidence="1">The sequence shown here is derived from an EMBL/GenBank/DDBJ whole genome shotgun (WGS) entry which is preliminary data.</text>
</comment>
<evidence type="ECO:0000313" key="1">
    <source>
        <dbReference type="EMBL" id="KAK3270721.1"/>
    </source>
</evidence>
<dbReference type="Proteomes" id="UP001190700">
    <property type="component" value="Unassembled WGS sequence"/>
</dbReference>
<reference evidence="1 2" key="1">
    <citation type="journal article" date="2015" name="Genome Biol. Evol.">
        <title>Comparative Genomics of a Bacterivorous Green Alga Reveals Evolutionary Causalities and Consequences of Phago-Mixotrophic Mode of Nutrition.</title>
        <authorList>
            <person name="Burns J.A."/>
            <person name="Paasch A."/>
            <person name="Narechania A."/>
            <person name="Kim E."/>
        </authorList>
    </citation>
    <scope>NUCLEOTIDE SEQUENCE [LARGE SCALE GENOMIC DNA]</scope>
    <source>
        <strain evidence="1 2">PLY_AMNH</strain>
    </source>
</reference>
<sequence>MHIGHFREDVAPGDDVDTIHESVQNSVSDNASNIISGWECFDGWECNDHTLALIVHAYLKQSEVATVFKKLRGMTTHFNHSVIGAKLLNDCQKRNSLPVTKPPQDNDTRTGWGGACRQATWYMKYQVSALLSHQPSSLVD</sequence>
<protein>
    <submittedName>
        <fullName evidence="1">Uncharacterized protein</fullName>
    </submittedName>
</protein>
<name>A0AAE0L3F3_9CHLO</name>